<organism evidence="4">
    <name type="scientific">Anthurium amnicola</name>
    <dbReference type="NCBI Taxonomy" id="1678845"/>
    <lineage>
        <taxon>Eukaryota</taxon>
        <taxon>Viridiplantae</taxon>
        <taxon>Streptophyta</taxon>
        <taxon>Embryophyta</taxon>
        <taxon>Tracheophyta</taxon>
        <taxon>Spermatophyta</taxon>
        <taxon>Magnoliopsida</taxon>
        <taxon>Liliopsida</taxon>
        <taxon>Araceae</taxon>
        <taxon>Pothoideae</taxon>
        <taxon>Potheae</taxon>
        <taxon>Anthurium</taxon>
    </lineage>
</organism>
<evidence type="ECO:0000256" key="2">
    <source>
        <dbReference type="ARBA" id="ARBA00022737"/>
    </source>
</evidence>
<keyword evidence="1 3" id="KW-0853">WD repeat</keyword>
<reference evidence="4" key="1">
    <citation type="submission" date="2015-07" db="EMBL/GenBank/DDBJ databases">
        <title>Transcriptome Assembly of Anthurium amnicola.</title>
        <authorList>
            <person name="Suzuki J."/>
        </authorList>
    </citation>
    <scope>NUCLEOTIDE SEQUENCE</scope>
</reference>
<dbReference type="InterPro" id="IPR027728">
    <property type="entry name" value="Topless_fam"/>
</dbReference>
<dbReference type="InterPro" id="IPR001680">
    <property type="entry name" value="WD40_rpt"/>
</dbReference>
<accession>A0A1D1XZ69</accession>
<feature type="repeat" description="WD" evidence="3">
    <location>
        <begin position="16"/>
        <end position="49"/>
    </location>
</feature>
<dbReference type="PANTHER" id="PTHR44083">
    <property type="entry name" value="TOPLESS-RELATED PROTEIN 1-RELATED"/>
    <property type="match status" value="1"/>
</dbReference>
<proteinExistence type="predicted"/>
<name>A0A1D1XZ69_9ARAE</name>
<dbReference type="EMBL" id="GDJX01020271">
    <property type="protein sequence ID" value="JAT47665.1"/>
    <property type="molecule type" value="Transcribed_RNA"/>
</dbReference>
<dbReference type="Pfam" id="PF00400">
    <property type="entry name" value="WD40"/>
    <property type="match status" value="2"/>
</dbReference>
<dbReference type="SMART" id="SM00320">
    <property type="entry name" value="WD40"/>
    <property type="match status" value="2"/>
</dbReference>
<dbReference type="InterPro" id="IPR036322">
    <property type="entry name" value="WD40_repeat_dom_sf"/>
</dbReference>
<sequence>MKLPDSLSATKVLAKLRGHQTRIIGLAFSDVQSILVSSGADAQLIVWNIISWEKQACKFLQIPSGLLSTSPTDTRIQFHHDQLHFLVVHERLMAIYETKCLECLKEWAPREAHRLITCAAYSCDYKLIYACFNDGVICIFHPSTLSPQYSISRSTYLPLGISSCVYPTVVAAHPSIPTQFTVGLTDGDIYVLEILVSEQKTMSAPATLNSGQNIEDFDLNQ</sequence>
<gene>
    <name evidence="4" type="primary">TPL_6</name>
    <name evidence="4" type="ORF">g.43472</name>
</gene>
<evidence type="ECO:0000256" key="3">
    <source>
        <dbReference type="PROSITE-ProRule" id="PRU00221"/>
    </source>
</evidence>
<dbReference type="PROSITE" id="PS00678">
    <property type="entry name" value="WD_REPEATS_1"/>
    <property type="match status" value="1"/>
</dbReference>
<dbReference type="InterPro" id="IPR019775">
    <property type="entry name" value="WD40_repeat_CS"/>
</dbReference>
<dbReference type="InterPro" id="IPR015943">
    <property type="entry name" value="WD40/YVTN_repeat-like_dom_sf"/>
</dbReference>
<evidence type="ECO:0000256" key="1">
    <source>
        <dbReference type="ARBA" id="ARBA00022574"/>
    </source>
</evidence>
<keyword evidence="2" id="KW-0677">Repeat</keyword>
<dbReference type="Gene3D" id="2.130.10.10">
    <property type="entry name" value="YVTN repeat-like/Quinoprotein amine dehydrogenase"/>
    <property type="match status" value="1"/>
</dbReference>
<protein>
    <submittedName>
        <fullName evidence="4">Protein TOPLESS</fullName>
    </submittedName>
</protein>
<dbReference type="AlphaFoldDB" id="A0A1D1XZ69"/>
<dbReference type="PROSITE" id="PS50294">
    <property type="entry name" value="WD_REPEATS_REGION"/>
    <property type="match status" value="1"/>
</dbReference>
<dbReference type="SUPFAM" id="SSF50978">
    <property type="entry name" value="WD40 repeat-like"/>
    <property type="match status" value="1"/>
</dbReference>
<evidence type="ECO:0000313" key="4">
    <source>
        <dbReference type="EMBL" id="JAT47665.1"/>
    </source>
</evidence>
<dbReference type="GO" id="GO:0006355">
    <property type="term" value="P:regulation of DNA-templated transcription"/>
    <property type="evidence" value="ECO:0007669"/>
    <property type="project" value="InterPro"/>
</dbReference>
<dbReference type="PROSITE" id="PS50082">
    <property type="entry name" value="WD_REPEATS_2"/>
    <property type="match status" value="1"/>
</dbReference>
<dbReference type="PANTHER" id="PTHR44083:SF45">
    <property type="entry name" value="TOPLESS-RELATED PROTEIN 1"/>
    <property type="match status" value="1"/>
</dbReference>